<dbReference type="Proteomes" id="UP000530234">
    <property type="component" value="Unassembled WGS sequence"/>
</dbReference>
<evidence type="ECO:0000313" key="8">
    <source>
        <dbReference type="EMBL" id="MBB0231268.1"/>
    </source>
</evidence>
<evidence type="ECO:0000256" key="6">
    <source>
        <dbReference type="SAM" id="Phobius"/>
    </source>
</evidence>
<dbReference type="EMBL" id="VKHS01000470">
    <property type="protein sequence ID" value="MBB0231268.1"/>
    <property type="molecule type" value="Genomic_DNA"/>
</dbReference>
<feature type="region of interest" description="Disordered" evidence="5">
    <location>
        <begin position="388"/>
        <end position="424"/>
    </location>
</feature>
<feature type="domain" description="Major facilitator superfamily (MFS) profile" evidence="7">
    <location>
        <begin position="1"/>
        <end position="369"/>
    </location>
</feature>
<dbReference type="PROSITE" id="PS50850">
    <property type="entry name" value="MFS"/>
    <property type="match status" value="1"/>
</dbReference>
<dbReference type="SUPFAM" id="SSF103473">
    <property type="entry name" value="MFS general substrate transporter"/>
    <property type="match status" value="1"/>
</dbReference>
<feature type="compositionally biased region" description="Gly residues" evidence="5">
    <location>
        <begin position="394"/>
        <end position="415"/>
    </location>
</feature>
<dbReference type="Pfam" id="PF07690">
    <property type="entry name" value="MFS_1"/>
    <property type="match status" value="1"/>
</dbReference>
<dbReference type="PANTHER" id="PTHR23514:SF13">
    <property type="entry name" value="INNER MEMBRANE PROTEIN YBJJ"/>
    <property type="match status" value="1"/>
</dbReference>
<dbReference type="InterPro" id="IPR051788">
    <property type="entry name" value="MFS_Transporter"/>
</dbReference>
<keyword evidence="4 6" id="KW-0472">Membrane</keyword>
<dbReference type="InterPro" id="IPR011701">
    <property type="entry name" value="MFS"/>
</dbReference>
<accession>A0A7W3T5P3</accession>
<organism evidence="8 9">
    <name type="scientific">Streptomyces calidiresistens</name>
    <dbReference type="NCBI Taxonomy" id="1485586"/>
    <lineage>
        <taxon>Bacteria</taxon>
        <taxon>Bacillati</taxon>
        <taxon>Actinomycetota</taxon>
        <taxon>Actinomycetes</taxon>
        <taxon>Kitasatosporales</taxon>
        <taxon>Streptomycetaceae</taxon>
        <taxon>Streptomyces</taxon>
    </lineage>
</organism>
<comment type="caution">
    <text evidence="8">The sequence shown here is derived from an EMBL/GenBank/DDBJ whole genome shotgun (WGS) entry which is preliminary data.</text>
</comment>
<evidence type="ECO:0000256" key="5">
    <source>
        <dbReference type="SAM" id="MobiDB-lite"/>
    </source>
</evidence>
<feature type="transmembrane region" description="Helical" evidence="6">
    <location>
        <begin position="126"/>
        <end position="147"/>
    </location>
</feature>
<protein>
    <submittedName>
        <fullName evidence="8">MFS transporter</fullName>
    </submittedName>
</protein>
<dbReference type="InterPro" id="IPR020846">
    <property type="entry name" value="MFS_dom"/>
</dbReference>
<evidence type="ECO:0000256" key="2">
    <source>
        <dbReference type="ARBA" id="ARBA00022692"/>
    </source>
</evidence>
<feature type="transmembrane region" description="Helical" evidence="6">
    <location>
        <begin position="343"/>
        <end position="365"/>
    </location>
</feature>
<gene>
    <name evidence="8" type="ORF">FOE67_17570</name>
</gene>
<comment type="subcellular location">
    <subcellularLocation>
        <location evidence="1">Cell membrane</location>
        <topology evidence="1">Multi-pass membrane protein</topology>
    </subcellularLocation>
</comment>
<evidence type="ECO:0000313" key="9">
    <source>
        <dbReference type="Proteomes" id="UP000530234"/>
    </source>
</evidence>
<dbReference type="GO" id="GO:0005886">
    <property type="term" value="C:plasma membrane"/>
    <property type="evidence" value="ECO:0007669"/>
    <property type="project" value="UniProtKB-SubCell"/>
</dbReference>
<evidence type="ECO:0000256" key="1">
    <source>
        <dbReference type="ARBA" id="ARBA00004651"/>
    </source>
</evidence>
<dbReference type="GO" id="GO:0022857">
    <property type="term" value="F:transmembrane transporter activity"/>
    <property type="evidence" value="ECO:0007669"/>
    <property type="project" value="InterPro"/>
</dbReference>
<dbReference type="AlphaFoldDB" id="A0A7W3T5P3"/>
<keyword evidence="3 6" id="KW-1133">Transmembrane helix</keyword>
<feature type="transmembrane region" description="Helical" evidence="6">
    <location>
        <begin position="285"/>
        <end position="304"/>
    </location>
</feature>
<feature type="transmembrane region" description="Helical" evidence="6">
    <location>
        <begin position="32"/>
        <end position="50"/>
    </location>
</feature>
<feature type="transmembrane region" description="Helical" evidence="6">
    <location>
        <begin position="193"/>
        <end position="210"/>
    </location>
</feature>
<reference evidence="9" key="1">
    <citation type="submission" date="2019-10" db="EMBL/GenBank/DDBJ databases">
        <title>Streptomyces sp. nov., a novel actinobacterium isolated from alkaline environment.</title>
        <authorList>
            <person name="Golinska P."/>
        </authorList>
    </citation>
    <scope>NUCLEOTIDE SEQUENCE [LARGE SCALE GENOMIC DNA]</scope>
    <source>
        <strain evidence="9">DSM 42108</strain>
    </source>
</reference>
<feature type="transmembrane region" description="Helical" evidence="6">
    <location>
        <begin position="230"/>
        <end position="247"/>
    </location>
</feature>
<dbReference type="CDD" id="cd17393">
    <property type="entry name" value="MFS_MosC_like"/>
    <property type="match status" value="1"/>
</dbReference>
<evidence type="ECO:0000256" key="4">
    <source>
        <dbReference type="ARBA" id="ARBA00023136"/>
    </source>
</evidence>
<dbReference type="Gene3D" id="1.20.1250.20">
    <property type="entry name" value="MFS general substrate transporter like domains"/>
    <property type="match status" value="2"/>
</dbReference>
<feature type="transmembrane region" description="Helical" evidence="6">
    <location>
        <begin position="62"/>
        <end position="78"/>
    </location>
</feature>
<name>A0A7W3T5P3_9ACTN</name>
<evidence type="ECO:0000256" key="3">
    <source>
        <dbReference type="ARBA" id="ARBA00022989"/>
    </source>
</evidence>
<dbReference type="InterPro" id="IPR036259">
    <property type="entry name" value="MFS_trans_sf"/>
</dbReference>
<feature type="transmembrane region" description="Helical" evidence="6">
    <location>
        <begin position="259"/>
        <end position="279"/>
    </location>
</feature>
<proteinExistence type="predicted"/>
<sequence length="424" mass="41684">MGSVFAVHGAVTGCFATRIPWIQDHLGLGTGQLGLALAFPAIGAAVAMPMAGRIVHRWGARAALRTLLVLWCLALALPALAPHLALLCLALAIFGATAGMADVVMNAQGVEVEERYGRSIMSGLHGLWSVGALVGSAVGVAAVHLGVDARLHLPTAALFLAVLARFAVRGVLDVRAEPGEAAPPRFTLPPRSALLIGAVGMCAVFGEGAGMDWSGVYLREITHSSETVAAAGYTGFACTMAIARLLGDAVVRRIGAVRTVRVSGLLAGAGGALVVIAPVPAVGVTGFALLGVGIAVVVPLAFAAAGRSGAQPARAIAGVATITYTTGLVAPAVIGLLGEVASLRISFALVTGAALVLFLCAGVLAPGRTPAPTGAAITGAATGGTGVPPTPVVGVGGSGPAPDTGGGSVDGGGHAAHGLGEQRG</sequence>
<dbReference type="PANTHER" id="PTHR23514">
    <property type="entry name" value="BYPASS OF STOP CODON PROTEIN 6"/>
    <property type="match status" value="1"/>
</dbReference>
<feature type="transmembrane region" description="Helical" evidence="6">
    <location>
        <begin position="316"/>
        <end position="337"/>
    </location>
</feature>
<keyword evidence="2 6" id="KW-0812">Transmembrane</keyword>
<evidence type="ECO:0000259" key="7">
    <source>
        <dbReference type="PROSITE" id="PS50850"/>
    </source>
</evidence>
<keyword evidence="9" id="KW-1185">Reference proteome</keyword>